<dbReference type="Proteomes" id="UP000826234">
    <property type="component" value="Unassembled WGS sequence"/>
</dbReference>
<dbReference type="Pfam" id="PF20426">
    <property type="entry name" value="NBCH_WD40"/>
    <property type="match status" value="2"/>
</dbReference>
<dbReference type="EMBL" id="JAIPUX010001232">
    <property type="protein sequence ID" value="KAH0625055.1"/>
    <property type="molecule type" value="Genomic_DNA"/>
</dbReference>
<dbReference type="PANTHER" id="PTHR13743:SF62">
    <property type="entry name" value="NEUROBEACHIN"/>
    <property type="match status" value="1"/>
</dbReference>
<organism evidence="3 4">
    <name type="scientific">Phrynosoma platyrhinos</name>
    <name type="common">Desert horned lizard</name>
    <dbReference type="NCBI Taxonomy" id="52577"/>
    <lineage>
        <taxon>Eukaryota</taxon>
        <taxon>Metazoa</taxon>
        <taxon>Chordata</taxon>
        <taxon>Craniata</taxon>
        <taxon>Vertebrata</taxon>
        <taxon>Euteleostomi</taxon>
        <taxon>Lepidosauria</taxon>
        <taxon>Squamata</taxon>
        <taxon>Bifurcata</taxon>
        <taxon>Unidentata</taxon>
        <taxon>Episquamata</taxon>
        <taxon>Toxicofera</taxon>
        <taxon>Iguania</taxon>
        <taxon>Phrynosomatidae</taxon>
        <taxon>Phrynosomatinae</taxon>
        <taxon>Phrynosoma</taxon>
    </lineage>
</organism>
<dbReference type="InterPro" id="IPR000409">
    <property type="entry name" value="BEACH_dom"/>
</dbReference>
<protein>
    <recommendedName>
        <fullName evidence="2">BEACH domain-containing protein</fullName>
    </recommendedName>
</protein>
<dbReference type="InterPro" id="IPR050865">
    <property type="entry name" value="BEACH_Domain"/>
</dbReference>
<dbReference type="PROSITE" id="PS50197">
    <property type="entry name" value="BEACH"/>
    <property type="match status" value="1"/>
</dbReference>
<sequence>MTITLLSLQAMEAQIQNFGQTPSQLLIEPHPPRSSAMHLSPLMFKDQMQQDVIMVLKFPSNSPVTHVAANTLPHLTIPAVVTVTCSRLFAVNRWHNTVGLRGAPGYSLDQAHHLPIEMDPLIANNSGVNKRQITDLVDQSIQINAHCFVVTADNRYILICGFWDKSFRVYSTETGKLTQIVFGHWDVVTCLARSESYIGGDCYIVSGSRDATLLLWYWSGRHHIIGDNPNSSVVDLAAYPPEPICAIYCVQPLTGFFKRINAVPVVSPESEISLILGLDISHYIPDSHQRCDYPAPRAVLTGHDHEVVCVSVCAELGLVISGAKEGPCLVHTITGDLLRALEGTENCLYPRLISVSSEGHCIIYYDRGRFSNFSINGKLLAQMEINDSTRAILLSSDGQNLVTGGDNGVVEVWQACDFKQLYIYPGCDAGIRAMDLSHDQRTLITGMASGSIVAFNIDFNRWHYEHQNRY</sequence>
<evidence type="ECO:0000313" key="4">
    <source>
        <dbReference type="Proteomes" id="UP000826234"/>
    </source>
</evidence>
<feature type="domain" description="BEACH" evidence="2">
    <location>
        <begin position="1"/>
        <end position="33"/>
    </location>
</feature>
<dbReference type="InterPro" id="IPR046851">
    <property type="entry name" value="NBCH_WD40"/>
</dbReference>
<gene>
    <name evidence="3" type="ORF">JD844_033106</name>
</gene>
<name>A0ABQ7T6H3_PHRPL</name>
<dbReference type="InterPro" id="IPR036322">
    <property type="entry name" value="WD40_repeat_dom_sf"/>
</dbReference>
<dbReference type="PANTHER" id="PTHR13743">
    <property type="entry name" value="BEIGE/BEACH-RELATED"/>
    <property type="match status" value="1"/>
</dbReference>
<evidence type="ECO:0000256" key="1">
    <source>
        <dbReference type="ARBA" id="ARBA00022574"/>
    </source>
</evidence>
<keyword evidence="4" id="KW-1185">Reference proteome</keyword>
<evidence type="ECO:0000313" key="3">
    <source>
        <dbReference type="EMBL" id="KAH0625055.1"/>
    </source>
</evidence>
<accession>A0ABQ7T6H3</accession>
<dbReference type="SMART" id="SM00320">
    <property type="entry name" value="WD40"/>
    <property type="match status" value="5"/>
</dbReference>
<proteinExistence type="predicted"/>
<dbReference type="SUPFAM" id="SSF50978">
    <property type="entry name" value="WD40 repeat-like"/>
    <property type="match status" value="1"/>
</dbReference>
<dbReference type="InterPro" id="IPR015943">
    <property type="entry name" value="WD40/YVTN_repeat-like_dom_sf"/>
</dbReference>
<keyword evidence="1" id="KW-0853">WD repeat</keyword>
<evidence type="ECO:0000259" key="2">
    <source>
        <dbReference type="PROSITE" id="PS50197"/>
    </source>
</evidence>
<comment type="caution">
    <text evidence="3">The sequence shown here is derived from an EMBL/GenBank/DDBJ whole genome shotgun (WGS) entry which is preliminary data.</text>
</comment>
<dbReference type="Gene3D" id="2.130.10.10">
    <property type="entry name" value="YVTN repeat-like/Quinoprotein amine dehydrogenase"/>
    <property type="match status" value="2"/>
</dbReference>
<dbReference type="InterPro" id="IPR001680">
    <property type="entry name" value="WD40_rpt"/>
</dbReference>
<reference evidence="3 4" key="1">
    <citation type="journal article" date="2022" name="Gigascience">
        <title>A chromosome-level genome assembly and annotation of the desert horned lizard, Phrynosoma platyrhinos, provides insight into chromosomal rearrangements among reptiles.</title>
        <authorList>
            <person name="Koochekian N."/>
            <person name="Ascanio A."/>
            <person name="Farleigh K."/>
            <person name="Card D.C."/>
            <person name="Schield D.R."/>
            <person name="Castoe T.A."/>
            <person name="Jezkova T."/>
        </authorList>
    </citation>
    <scope>NUCLEOTIDE SEQUENCE [LARGE SCALE GENOMIC DNA]</scope>
    <source>
        <strain evidence="3">NK-2021</strain>
    </source>
</reference>